<dbReference type="HOGENOM" id="CLU_2283376_0_0_9"/>
<accession>C2EV48</accession>
<organism evidence="1 2">
    <name type="scientific">Limosilactobacillus vaginalis DSM 5837 = ATCC 49540</name>
    <dbReference type="NCBI Taxonomy" id="1423814"/>
    <lineage>
        <taxon>Bacteria</taxon>
        <taxon>Bacillati</taxon>
        <taxon>Bacillota</taxon>
        <taxon>Bacilli</taxon>
        <taxon>Lactobacillales</taxon>
        <taxon>Lactobacillaceae</taxon>
        <taxon>Limosilactobacillus</taxon>
    </lineage>
</organism>
<protein>
    <submittedName>
        <fullName evidence="1">Uncharacterized protein</fullName>
    </submittedName>
</protein>
<feature type="non-terminal residue" evidence="1">
    <location>
        <position position="1"/>
    </location>
</feature>
<dbReference type="STRING" id="1423814.HMPREF0549_1334"/>
<dbReference type="Proteomes" id="UP000004483">
    <property type="component" value="Unassembled WGS sequence"/>
</dbReference>
<dbReference type="AlphaFoldDB" id="C2EV48"/>
<proteinExistence type="predicted"/>
<name>C2EV48_9LACO</name>
<dbReference type="EMBL" id="ACGV01000145">
    <property type="protein sequence ID" value="EEJ40199.1"/>
    <property type="molecule type" value="Genomic_DNA"/>
</dbReference>
<comment type="caution">
    <text evidence="1">The sequence shown here is derived from an EMBL/GenBank/DDBJ whole genome shotgun (WGS) entry which is preliminary data.</text>
</comment>
<reference evidence="1 2" key="1">
    <citation type="submission" date="2009-01" db="EMBL/GenBank/DDBJ databases">
        <authorList>
            <person name="Qin X."/>
            <person name="Bachman B."/>
            <person name="Battles P."/>
            <person name="Bell A."/>
            <person name="Bess C."/>
            <person name="Bickham C."/>
            <person name="Chaboub L."/>
            <person name="Chen D."/>
            <person name="Coyle M."/>
            <person name="Deiros D.R."/>
            <person name="Dinh H."/>
            <person name="Forbes L."/>
            <person name="Fowler G."/>
            <person name="Francisco L."/>
            <person name="Fu Q."/>
            <person name="Gubbala S."/>
            <person name="Hale W."/>
            <person name="Han Y."/>
            <person name="Hemphill L."/>
            <person name="Highlander S.K."/>
            <person name="Hirani K."/>
            <person name="Hogues M."/>
            <person name="Jackson L."/>
            <person name="Jakkamsetti A."/>
            <person name="Javaid M."/>
            <person name="Jiang H."/>
            <person name="Korchina V."/>
            <person name="Kovar C."/>
            <person name="Lara F."/>
            <person name="Lee S."/>
            <person name="Mata R."/>
            <person name="Mathew T."/>
            <person name="Moen C."/>
            <person name="Morales K."/>
            <person name="Munidasa M."/>
            <person name="Nazareth L."/>
            <person name="Ngo R."/>
            <person name="Nguyen L."/>
            <person name="Okwuonu G."/>
            <person name="Ongeri F."/>
            <person name="Patil S."/>
            <person name="Petrosino J."/>
            <person name="Pham C."/>
            <person name="Pham P."/>
            <person name="Pu L.-L."/>
            <person name="Puazo M."/>
            <person name="Raj R."/>
            <person name="Reid J."/>
            <person name="Rouhana J."/>
            <person name="Saada N."/>
            <person name="Shang Y."/>
            <person name="Simmons D."/>
            <person name="Thornton R."/>
            <person name="Warren J."/>
            <person name="Weissenberger G."/>
            <person name="Zhang J."/>
            <person name="Zhang L."/>
            <person name="Zhou C."/>
            <person name="Zhu D."/>
            <person name="Muzny D."/>
            <person name="Worley K."/>
            <person name="Gibbs R."/>
        </authorList>
    </citation>
    <scope>NUCLEOTIDE SEQUENCE [LARGE SCALE GENOMIC DNA]</scope>
    <source>
        <strain evidence="1 2">ATCC 49540</strain>
    </source>
</reference>
<gene>
    <name evidence="1" type="ORF">HMPREF0549_1334</name>
</gene>
<sequence>RKEVASSRKLERSTFKIECEQVKKARKTTISPDWMLKASGREFVVYRGFPANTFWLCCLLSLASSWRAVLDSVAQPLKLLNRKLTNRLTKLSFVSLFFCIQR</sequence>
<evidence type="ECO:0000313" key="2">
    <source>
        <dbReference type="Proteomes" id="UP000004483"/>
    </source>
</evidence>
<evidence type="ECO:0000313" key="1">
    <source>
        <dbReference type="EMBL" id="EEJ40199.1"/>
    </source>
</evidence>